<accession>A0A385D4A5</accession>
<dbReference type="GeneID" id="300112657"/>
<reference evidence="4 5" key="1">
    <citation type="submission" date="2018-08" db="EMBL/GenBank/DDBJ databases">
        <authorList>
            <person name="Ferrada E.E."/>
            <person name="Latorre B.A."/>
        </authorList>
    </citation>
    <scope>NUCLEOTIDE SEQUENCE [LARGE SCALE GENOMIC DNA]</scope>
    <source>
        <strain evidence="4 5">VK-A60T</strain>
    </source>
</reference>
<feature type="domain" description="Orc1-like AAA ATPase" evidence="3">
    <location>
        <begin position="8"/>
        <end position="154"/>
    </location>
</feature>
<dbReference type="GO" id="GO:0005524">
    <property type="term" value="F:ATP binding"/>
    <property type="evidence" value="ECO:0007669"/>
    <property type="project" value="UniProtKB-KW"/>
</dbReference>
<name>A0A385D4A5_9ACTN</name>
<dbReference type="InterPro" id="IPR041664">
    <property type="entry name" value="AAA_16"/>
</dbReference>
<evidence type="ECO:0000313" key="5">
    <source>
        <dbReference type="Proteomes" id="UP000259636"/>
    </source>
</evidence>
<dbReference type="SUPFAM" id="SSF52540">
    <property type="entry name" value="P-loop containing nucleoside triphosphate hydrolases"/>
    <property type="match status" value="1"/>
</dbReference>
<protein>
    <submittedName>
        <fullName evidence="4">ATP-binding protein</fullName>
    </submittedName>
</protein>
<dbReference type="PANTHER" id="PTHR16305">
    <property type="entry name" value="TESTICULAR SOLUBLE ADENYLYL CYCLASE"/>
    <property type="match status" value="1"/>
</dbReference>
<gene>
    <name evidence="4" type="ORF">D0C37_00100</name>
</gene>
<proteinExistence type="predicted"/>
<dbReference type="AlphaFoldDB" id="A0A385D4A5"/>
<dbReference type="EMBL" id="CP031742">
    <property type="protein sequence ID" value="AXQ53203.1"/>
    <property type="molecule type" value="Genomic_DNA"/>
</dbReference>
<dbReference type="GO" id="GO:0004016">
    <property type="term" value="F:adenylate cyclase activity"/>
    <property type="evidence" value="ECO:0007669"/>
    <property type="project" value="TreeGrafter"/>
</dbReference>
<sequence length="390" mass="40764">MNMVERCRARHVIGSLFSQVGEGAGRAALVTGAPGMGKTSLIRHAQELGEDSGAVVLTAVASAAERDLPLGVISQLFATVPLPPGQAEALSELAEVPAPVTAKAADSLYRRLALLTQRAPVILTVDDAHDIDAASLQCLQHLMRRVGALRVLVVLGERADGGRQGSSALTADCLRIPECTLIRLSPLCTECTESLIAEHLGEDRTARMVPALRQASGGSPLFLQALLWDRSAEQLTEALVGGELFRLAVQYVLDQLDPDALRVARALAVLGASATQDCLDRILQLSTAPAMSALEGVGLTEAGQFRIEAARTTVLEGTAPAERAVLHRTAARVLHESGAAAGQVAQHIVAAPAEDPWTIAVLREAAAQALADHDANGAATGVVAGRFDIQ</sequence>
<evidence type="ECO:0000259" key="3">
    <source>
        <dbReference type="Pfam" id="PF13191"/>
    </source>
</evidence>
<dbReference type="RefSeq" id="WP_117348375.1">
    <property type="nucleotide sequence ID" value="NZ_CP031742.1"/>
</dbReference>
<evidence type="ECO:0000313" key="4">
    <source>
        <dbReference type="EMBL" id="AXQ53203.1"/>
    </source>
</evidence>
<evidence type="ECO:0000256" key="1">
    <source>
        <dbReference type="ARBA" id="ARBA00022741"/>
    </source>
</evidence>
<dbReference type="KEGG" id="sky:D0C37_00100"/>
<dbReference type="GO" id="GO:0005737">
    <property type="term" value="C:cytoplasm"/>
    <property type="evidence" value="ECO:0007669"/>
    <property type="project" value="TreeGrafter"/>
</dbReference>
<evidence type="ECO:0000256" key="2">
    <source>
        <dbReference type="ARBA" id="ARBA00022840"/>
    </source>
</evidence>
<keyword evidence="2 4" id="KW-0067">ATP-binding</keyword>
<dbReference type="InterPro" id="IPR027417">
    <property type="entry name" value="P-loop_NTPase"/>
</dbReference>
<dbReference type="Proteomes" id="UP000259636">
    <property type="component" value="Chromosome"/>
</dbReference>
<dbReference type="PANTHER" id="PTHR16305:SF35">
    <property type="entry name" value="TRANSCRIPTIONAL ACTIVATOR DOMAIN"/>
    <property type="match status" value="1"/>
</dbReference>
<dbReference type="Pfam" id="PF13191">
    <property type="entry name" value="AAA_16"/>
    <property type="match status" value="1"/>
</dbReference>
<keyword evidence="1" id="KW-0547">Nucleotide-binding</keyword>
<organism evidence="4 5">
    <name type="scientific">Streptomyces koyangensis</name>
    <dbReference type="NCBI Taxonomy" id="188770"/>
    <lineage>
        <taxon>Bacteria</taxon>
        <taxon>Bacillati</taxon>
        <taxon>Actinomycetota</taxon>
        <taxon>Actinomycetes</taxon>
        <taxon>Kitasatosporales</taxon>
        <taxon>Streptomycetaceae</taxon>
        <taxon>Streptomyces</taxon>
        <taxon>Streptomyces aurantiacus group</taxon>
    </lineage>
</organism>